<evidence type="ECO:0000256" key="3">
    <source>
        <dbReference type="ARBA" id="ARBA00022606"/>
    </source>
</evidence>
<comment type="similarity">
    <text evidence="10">Belongs to the insect chemoreceptor superfamily. Heteromeric odorant receptor channel (TC 1.A.69) family.</text>
</comment>
<feature type="transmembrane region" description="Helical" evidence="10">
    <location>
        <begin position="66"/>
        <end position="84"/>
    </location>
</feature>
<proteinExistence type="inferred from homology"/>
<evidence type="ECO:0000256" key="4">
    <source>
        <dbReference type="ARBA" id="ARBA00022692"/>
    </source>
</evidence>
<dbReference type="GO" id="GO:0005549">
    <property type="term" value="F:odorant binding"/>
    <property type="evidence" value="ECO:0007669"/>
    <property type="project" value="InterPro"/>
</dbReference>
<keyword evidence="3 10" id="KW-0716">Sensory transduction</keyword>
<feature type="transmembrane region" description="Helical" evidence="10">
    <location>
        <begin position="298"/>
        <end position="316"/>
    </location>
</feature>
<feature type="transmembrane region" description="Helical" evidence="10">
    <location>
        <begin position="32"/>
        <end position="54"/>
    </location>
</feature>
<evidence type="ECO:0000256" key="1">
    <source>
        <dbReference type="ARBA" id="ARBA00004651"/>
    </source>
</evidence>
<dbReference type="GO" id="GO:0005886">
    <property type="term" value="C:plasma membrane"/>
    <property type="evidence" value="ECO:0007669"/>
    <property type="project" value="UniProtKB-SubCell"/>
</dbReference>
<feature type="transmembrane region" description="Helical" evidence="10">
    <location>
        <begin position="120"/>
        <end position="153"/>
    </location>
</feature>
<evidence type="ECO:0000313" key="12">
    <source>
        <dbReference type="Proteomes" id="UP000053097"/>
    </source>
</evidence>
<name>A0A026VWR9_OOCBI</name>
<dbReference type="Proteomes" id="UP000053097">
    <property type="component" value="Unassembled WGS sequence"/>
</dbReference>
<comment type="subcellular location">
    <subcellularLocation>
        <location evidence="1 10">Cell membrane</location>
        <topology evidence="1 10">Multi-pass membrane protein</topology>
    </subcellularLocation>
</comment>
<keyword evidence="7 10" id="KW-0472">Membrane</keyword>
<keyword evidence="8 10" id="KW-0675">Receptor</keyword>
<dbReference type="OrthoDB" id="7550312at2759"/>
<feature type="transmembrane region" description="Helical" evidence="10">
    <location>
        <begin position="174"/>
        <end position="194"/>
    </location>
</feature>
<feature type="transmembrane region" description="Helical" evidence="10">
    <location>
        <begin position="336"/>
        <end position="352"/>
    </location>
</feature>
<feature type="transmembrane region" description="Helical" evidence="10">
    <location>
        <begin position="266"/>
        <end position="286"/>
    </location>
</feature>
<keyword evidence="5 10" id="KW-0552">Olfaction</keyword>
<organism evidence="11 12">
    <name type="scientific">Ooceraea biroi</name>
    <name type="common">Clonal raider ant</name>
    <name type="synonym">Cerapachys biroi</name>
    <dbReference type="NCBI Taxonomy" id="2015173"/>
    <lineage>
        <taxon>Eukaryota</taxon>
        <taxon>Metazoa</taxon>
        <taxon>Ecdysozoa</taxon>
        <taxon>Arthropoda</taxon>
        <taxon>Hexapoda</taxon>
        <taxon>Insecta</taxon>
        <taxon>Pterygota</taxon>
        <taxon>Neoptera</taxon>
        <taxon>Endopterygota</taxon>
        <taxon>Hymenoptera</taxon>
        <taxon>Apocrita</taxon>
        <taxon>Aculeata</taxon>
        <taxon>Formicoidea</taxon>
        <taxon>Formicidae</taxon>
        <taxon>Dorylinae</taxon>
        <taxon>Ooceraea</taxon>
    </lineage>
</organism>
<keyword evidence="4 10" id="KW-0812">Transmembrane</keyword>
<evidence type="ECO:0000256" key="8">
    <source>
        <dbReference type="ARBA" id="ARBA00023170"/>
    </source>
</evidence>
<keyword evidence="9 10" id="KW-0807">Transducer</keyword>
<evidence type="ECO:0000256" key="5">
    <source>
        <dbReference type="ARBA" id="ARBA00022725"/>
    </source>
</evidence>
<accession>A0A026VWR9</accession>
<dbReference type="PANTHER" id="PTHR21137:SF35">
    <property type="entry name" value="ODORANT RECEPTOR 19A-RELATED"/>
    <property type="match status" value="1"/>
</dbReference>
<dbReference type="EMBL" id="KK107660">
    <property type="protein sequence ID" value="EZA48233.1"/>
    <property type="molecule type" value="Genomic_DNA"/>
</dbReference>
<evidence type="ECO:0000256" key="7">
    <source>
        <dbReference type="ARBA" id="ARBA00023136"/>
    </source>
</evidence>
<sequence length="393" mass="46055">MVFAGERCVKLHRTMLMIVGLWPYQKPVIWRIQSVFFLSFYCCYLFFQFAPFLTTTCNIDCTLKRFSYLCITFVFITNYYSFFFNSEAVKQIFEHMQLDWKMFENSDAMKIFEEYLFESYIFTLFTCIILLIIASFLLTIECSPIILDIIIPMNESRQRKLEVDLELFVNEEQYFFLYLVQEALGVGIGFWSMVTTGTLLTTVAKHSCATYKIVSCLIRNTVTAHTLQFPVAQKMHFMHQSICLSLYIHRRTLEFCKSLVLSFDMWYFPLILVAVLSLSCVLFRLYNAIIHFNDFYDIVLSCALLFCYLIYMLMANVLGQSYSEHSVELLDSTYDILWYAAPLPIQKLFLIMQKSIRSQKVVLGGLYVLSIEGFSTMMTTAVSYFTVMHAMRL</sequence>
<evidence type="ECO:0000256" key="10">
    <source>
        <dbReference type="RuleBase" id="RU351113"/>
    </source>
</evidence>
<gene>
    <name evidence="11" type="ORF">X777_14129</name>
</gene>
<keyword evidence="6 10" id="KW-1133">Transmembrane helix</keyword>
<dbReference type="GO" id="GO:0007165">
    <property type="term" value="P:signal transduction"/>
    <property type="evidence" value="ECO:0007669"/>
    <property type="project" value="UniProtKB-KW"/>
</dbReference>
<keyword evidence="2" id="KW-1003">Cell membrane</keyword>
<dbReference type="GO" id="GO:0004984">
    <property type="term" value="F:olfactory receptor activity"/>
    <property type="evidence" value="ECO:0007669"/>
    <property type="project" value="InterPro"/>
</dbReference>
<dbReference type="AlphaFoldDB" id="A0A026VWR9"/>
<evidence type="ECO:0000256" key="6">
    <source>
        <dbReference type="ARBA" id="ARBA00022989"/>
    </source>
</evidence>
<evidence type="ECO:0000256" key="2">
    <source>
        <dbReference type="ARBA" id="ARBA00022475"/>
    </source>
</evidence>
<reference evidence="11 12" key="1">
    <citation type="journal article" date="2014" name="Curr. Biol.">
        <title>The genome of the clonal raider ant Cerapachys biroi.</title>
        <authorList>
            <person name="Oxley P.R."/>
            <person name="Ji L."/>
            <person name="Fetter-Pruneda I."/>
            <person name="McKenzie S.K."/>
            <person name="Li C."/>
            <person name="Hu H."/>
            <person name="Zhang G."/>
            <person name="Kronauer D.J."/>
        </authorList>
    </citation>
    <scope>NUCLEOTIDE SEQUENCE [LARGE SCALE GENOMIC DNA]</scope>
</reference>
<evidence type="ECO:0000256" key="9">
    <source>
        <dbReference type="ARBA" id="ARBA00023224"/>
    </source>
</evidence>
<dbReference type="Pfam" id="PF02949">
    <property type="entry name" value="7tm_6"/>
    <property type="match status" value="1"/>
</dbReference>
<protein>
    <recommendedName>
        <fullName evidence="10">Odorant receptor</fullName>
    </recommendedName>
</protein>
<evidence type="ECO:0000313" key="11">
    <source>
        <dbReference type="EMBL" id="EZA48233.1"/>
    </source>
</evidence>
<comment type="caution">
    <text evidence="10">Lacks conserved residue(s) required for the propagation of feature annotation.</text>
</comment>
<dbReference type="PANTHER" id="PTHR21137">
    <property type="entry name" value="ODORANT RECEPTOR"/>
    <property type="match status" value="1"/>
</dbReference>
<dbReference type="InterPro" id="IPR004117">
    <property type="entry name" value="7tm6_olfct_rcpt"/>
</dbReference>
<keyword evidence="12" id="KW-1185">Reference proteome</keyword>
<feature type="transmembrane region" description="Helical" evidence="10">
    <location>
        <begin position="364"/>
        <end position="387"/>
    </location>
</feature>